<feature type="compositionally biased region" description="Low complexity" evidence="2">
    <location>
        <begin position="175"/>
        <end position="186"/>
    </location>
</feature>
<name>A0ABY6S7Z6_PODCO</name>
<reference evidence="3" key="1">
    <citation type="submission" date="2018-02" db="EMBL/GenBank/DDBJ databases">
        <authorList>
            <person name="Silar P."/>
        </authorList>
    </citation>
    <scope>NUCLEOTIDE SEQUENCE [LARGE SCALE GENOMIC DNA]</scope>
    <source>
        <strain evidence="3">T</strain>
    </source>
</reference>
<feature type="compositionally biased region" description="Polar residues" evidence="2">
    <location>
        <begin position="196"/>
        <end position="207"/>
    </location>
</feature>
<feature type="compositionally biased region" description="Basic and acidic residues" evidence="2">
    <location>
        <begin position="43"/>
        <end position="67"/>
    </location>
</feature>
<gene>
    <name evidence="3" type="ORF">PODCO_310100</name>
</gene>
<dbReference type="EMBL" id="LR026966">
    <property type="protein sequence ID" value="VBB78319.1"/>
    <property type="molecule type" value="Genomic_DNA"/>
</dbReference>
<keyword evidence="1" id="KW-0175">Coiled coil</keyword>
<feature type="region of interest" description="Disordered" evidence="2">
    <location>
        <begin position="244"/>
        <end position="305"/>
    </location>
</feature>
<feature type="region of interest" description="Disordered" evidence="2">
    <location>
        <begin position="451"/>
        <end position="472"/>
    </location>
</feature>
<feature type="coiled-coil region" evidence="1">
    <location>
        <begin position="608"/>
        <end position="711"/>
    </location>
</feature>
<feature type="compositionally biased region" description="Polar residues" evidence="2">
    <location>
        <begin position="390"/>
        <end position="411"/>
    </location>
</feature>
<sequence>MANIPNNFSMPAYPNLRPDVPPRGSSTARNIFDKTKKKVSNLGRKDRPTEKPKQKNDPDVLNKLPRESQDELPVELLNEIEVDRLAHLYSHILERVSESRICEIPEDRVRYLAKHYPHRLAVVLTKAPGLMGYLNNKEVGILSELDAATFLKLPDVVKERLSQACPEYYQRMMSQPQHAFPHQPAPNTHSGDPPTRAQQPVRSASVQPSPSDAPPVLPPVNFTTGPRMDATQDAYSPVNATLQAPFSGSHPEHVAQFPPPSTTIGPRTYSLPHNTYHSQFPRYPLSSSSPPPSSSSPHNGLPVSQTSFGTAAATLVTPSMSLGLSRSSSPTGYFKPNPQSYSGLQGPLNQNGNRPTLQDSAGPPPAVPPKNIAHHSFEMALPSTQAQGELSLPIQNPDPQSFRARQQSQIQGEPADQLTKDERIRDLEAQVEAWKIEKTTLTQKVASLTESLESERERLESERKSTGTLHQSIGSLKNEKGRLENEKKLVEDEKQRVEHERDALEMEQIKLEGGIKKYLAAKKWKGLEQQKTAFDMIIDYCNEQLASVADWEDYNKEQTARVEKIKLENERLVQSLKDQDELIAERNKWWTEFKALDNRLKQLNPEHERRLQEEKEKHQLQLQEERKLHHHRFNAEIGKLNTEIEALKRKLDSHKADQFAATEKVRTTLQAEIDTLRQEKNIMQTQYQSYKDAHDEKLRRLTEEHEVALSQQKIDHEQKMQAFHAQCQDLINQVGIQWELNKQQAVKDLENKVRLLESSLVDNSDDYRPATDDHLQVDFDQLNLDISKITHNLPAVDFFQVNQLDPGGFLEREGRDQLRFLLQGIFWEHMMYGFFSAPFGLGALGPQQGKQRLLEVWIAYRKLLGTEKSEVRLPIGEYDMATIEEDYVNFLRNDKETNKWRSSTFQAVMAALIPKKDKAHSPLSDYLSSPFFQNRNNVRENILTELRRICVGGIPQAIEQTVEKMVFKASELALQFGMQRSELGLMFPQRNTLVLLGQDFVLCYDNDAEHGMQKPVFLSVSPMCYKTGDGRKDTTTTKVISPGQIYPHAQ</sequence>
<evidence type="ECO:0000256" key="2">
    <source>
        <dbReference type="SAM" id="MobiDB-lite"/>
    </source>
</evidence>
<proteinExistence type="predicted"/>
<feature type="compositionally biased region" description="Basic and acidic residues" evidence="2">
    <location>
        <begin position="453"/>
        <end position="465"/>
    </location>
</feature>
<feature type="region of interest" description="Disordered" evidence="2">
    <location>
        <begin position="323"/>
        <end position="372"/>
    </location>
</feature>
<evidence type="ECO:0000256" key="1">
    <source>
        <dbReference type="SAM" id="Coils"/>
    </source>
</evidence>
<feature type="region of interest" description="Disordered" evidence="2">
    <location>
        <begin position="175"/>
        <end position="232"/>
    </location>
</feature>
<evidence type="ECO:0000313" key="3">
    <source>
        <dbReference type="EMBL" id="VBB78319.1"/>
    </source>
</evidence>
<dbReference type="Proteomes" id="UP000280685">
    <property type="component" value="Chromosome 3"/>
</dbReference>
<feature type="compositionally biased region" description="Low complexity" evidence="2">
    <location>
        <begin position="323"/>
        <end position="332"/>
    </location>
</feature>
<organism evidence="3 4">
    <name type="scientific">Podospora comata</name>
    <dbReference type="NCBI Taxonomy" id="48703"/>
    <lineage>
        <taxon>Eukaryota</taxon>
        <taxon>Fungi</taxon>
        <taxon>Dikarya</taxon>
        <taxon>Ascomycota</taxon>
        <taxon>Pezizomycotina</taxon>
        <taxon>Sordariomycetes</taxon>
        <taxon>Sordariomycetidae</taxon>
        <taxon>Sordariales</taxon>
        <taxon>Podosporaceae</taxon>
        <taxon>Podospora</taxon>
    </lineage>
</organism>
<protein>
    <submittedName>
        <fullName evidence="3">Uncharacterized protein</fullName>
    </submittedName>
</protein>
<feature type="region of interest" description="Disordered" evidence="2">
    <location>
        <begin position="390"/>
        <end position="419"/>
    </location>
</feature>
<accession>A0ABY6S7Z6</accession>
<keyword evidence="4" id="KW-1185">Reference proteome</keyword>
<evidence type="ECO:0000313" key="4">
    <source>
        <dbReference type="Proteomes" id="UP000280685"/>
    </source>
</evidence>
<feature type="compositionally biased region" description="Polar residues" evidence="2">
    <location>
        <begin position="337"/>
        <end position="359"/>
    </location>
</feature>
<feature type="region of interest" description="Disordered" evidence="2">
    <location>
        <begin position="1"/>
        <end position="67"/>
    </location>
</feature>
<feature type="coiled-coil region" evidence="1">
    <location>
        <begin position="555"/>
        <end position="582"/>
    </location>
</feature>